<protein>
    <submittedName>
        <fullName evidence="2">Glycosyltransferase</fullName>
    </submittedName>
</protein>
<dbReference type="CDD" id="cd00761">
    <property type="entry name" value="Glyco_tranf_GTA_type"/>
    <property type="match status" value="1"/>
</dbReference>
<dbReference type="RefSeq" id="WP_130593300.1">
    <property type="nucleotide sequence ID" value="NZ_CP034752.1"/>
</dbReference>
<dbReference type="AlphaFoldDB" id="A0A411WQ38"/>
<accession>A0A411WQ38</accession>
<dbReference type="Gene3D" id="3.90.550.10">
    <property type="entry name" value="Spore Coat Polysaccharide Biosynthesis Protein SpsA, Chain A"/>
    <property type="match status" value="1"/>
</dbReference>
<dbReference type="PANTHER" id="PTHR22916:SF3">
    <property type="entry name" value="UDP-GLCNAC:BETAGAL BETA-1,3-N-ACETYLGLUCOSAMINYLTRANSFERASE-LIKE PROTEIN 1"/>
    <property type="match status" value="1"/>
</dbReference>
<dbReference type="KEGG" id="prag:EKN56_19440"/>
<name>A0A411WQ38_9GAMM</name>
<proteinExistence type="predicted"/>
<feature type="domain" description="Glycosyltransferase 2-like" evidence="1">
    <location>
        <begin position="9"/>
        <end position="171"/>
    </location>
</feature>
<dbReference type="GO" id="GO:0016758">
    <property type="term" value="F:hexosyltransferase activity"/>
    <property type="evidence" value="ECO:0007669"/>
    <property type="project" value="UniProtKB-ARBA"/>
</dbReference>
<dbReference type="Pfam" id="PF00535">
    <property type="entry name" value="Glycos_transf_2"/>
    <property type="match status" value="1"/>
</dbReference>
<dbReference type="PANTHER" id="PTHR22916">
    <property type="entry name" value="GLYCOSYLTRANSFERASE"/>
    <property type="match status" value="1"/>
</dbReference>
<organism evidence="2 3">
    <name type="scientific">Limnobaculum zhutongyuii</name>
    <dbReference type="NCBI Taxonomy" id="2498113"/>
    <lineage>
        <taxon>Bacteria</taxon>
        <taxon>Pseudomonadati</taxon>
        <taxon>Pseudomonadota</taxon>
        <taxon>Gammaproteobacteria</taxon>
        <taxon>Enterobacterales</taxon>
        <taxon>Budviciaceae</taxon>
        <taxon>Limnobaculum</taxon>
    </lineage>
</organism>
<gene>
    <name evidence="2" type="ORF">EKN56_19440</name>
</gene>
<dbReference type="EMBL" id="CP034752">
    <property type="protein sequence ID" value="QBH98373.1"/>
    <property type="molecule type" value="Genomic_DNA"/>
</dbReference>
<evidence type="ECO:0000259" key="1">
    <source>
        <dbReference type="Pfam" id="PF00535"/>
    </source>
</evidence>
<dbReference type="SUPFAM" id="SSF53448">
    <property type="entry name" value="Nucleotide-diphospho-sugar transferases"/>
    <property type="match status" value="1"/>
</dbReference>
<evidence type="ECO:0000313" key="2">
    <source>
        <dbReference type="EMBL" id="QBH98373.1"/>
    </source>
</evidence>
<dbReference type="InterPro" id="IPR001173">
    <property type="entry name" value="Glyco_trans_2-like"/>
</dbReference>
<dbReference type="OrthoDB" id="6813549at2"/>
<keyword evidence="3" id="KW-1185">Reference proteome</keyword>
<dbReference type="Proteomes" id="UP000293154">
    <property type="component" value="Chromosome"/>
</dbReference>
<keyword evidence="2" id="KW-0808">Transferase</keyword>
<sequence length="329" mass="39249">MKKNNFILSVIIPCYNSEEFITQCLLSITEQTPADKVQIIIINDGSKDQSDGVIKDFLSSYNNQNIIYQYRSNAGVSAARNAGLDLAEGNYITFIDSDDLLRNNYWSVIEPLILSEQYDLIDFKYDRFYQNNNDEIKILSHPNSYQSTSEYNLAQTFKTSAWHVWTRVIKRELATAEYFEVGKRYEDMLYTPYLYLKAQKILHLDHSLYLYRDNPNSITRNIRAEDIQDISLSVKKMVRYIKETHQENDEQLKELTTYMIVNFIQEVRKMYKKIYGYYNYNDTTIEEIKEFLSYCDRKHISLRTYLRMRFPQVDRILSRLRYKRCKPSK</sequence>
<reference evidence="2 3" key="1">
    <citation type="submission" date="2019-03" db="EMBL/GenBank/DDBJ databases">
        <title>Pragia sp. nov. isolated from the gut tract of Carduelis flavirostris.</title>
        <authorList>
            <person name="Ge Y."/>
        </authorList>
    </citation>
    <scope>NUCLEOTIDE SEQUENCE [LARGE SCALE GENOMIC DNA]</scope>
    <source>
        <strain evidence="2 3">CF-458</strain>
    </source>
</reference>
<dbReference type="InterPro" id="IPR029044">
    <property type="entry name" value="Nucleotide-diphossugar_trans"/>
</dbReference>
<evidence type="ECO:0000313" key="3">
    <source>
        <dbReference type="Proteomes" id="UP000293154"/>
    </source>
</evidence>